<evidence type="ECO:0000256" key="4">
    <source>
        <dbReference type="ARBA" id="ARBA00022989"/>
    </source>
</evidence>
<keyword evidence="5 6" id="KW-0472">Membrane</keyword>
<dbReference type="EMBL" id="JAPFQI010000013">
    <property type="protein sequence ID" value="MCW8087015.1"/>
    <property type="molecule type" value="Genomic_DNA"/>
</dbReference>
<name>A0ABT3NXX1_9PROT</name>
<dbReference type="PANTHER" id="PTHR33931">
    <property type="entry name" value="HOLIN-LIKE PROTEIN CIDA-RELATED"/>
    <property type="match status" value="1"/>
</dbReference>
<keyword evidence="3 6" id="KW-0812">Transmembrane</keyword>
<evidence type="ECO:0000256" key="5">
    <source>
        <dbReference type="ARBA" id="ARBA00023136"/>
    </source>
</evidence>
<evidence type="ECO:0000313" key="8">
    <source>
        <dbReference type="Proteomes" id="UP001526430"/>
    </source>
</evidence>
<feature type="transmembrane region" description="Helical" evidence="6">
    <location>
        <begin position="58"/>
        <end position="76"/>
    </location>
</feature>
<evidence type="ECO:0000256" key="1">
    <source>
        <dbReference type="ARBA" id="ARBA00004651"/>
    </source>
</evidence>
<dbReference type="RefSeq" id="WP_301591161.1">
    <property type="nucleotide sequence ID" value="NZ_JAPFQI010000013.1"/>
</dbReference>
<protein>
    <submittedName>
        <fullName evidence="7">CidA/LrgA family protein</fullName>
    </submittedName>
</protein>
<dbReference type="InterPro" id="IPR005538">
    <property type="entry name" value="LrgA/CidA"/>
</dbReference>
<evidence type="ECO:0000256" key="2">
    <source>
        <dbReference type="ARBA" id="ARBA00022475"/>
    </source>
</evidence>
<dbReference type="Pfam" id="PF03788">
    <property type="entry name" value="LrgA"/>
    <property type="match status" value="1"/>
</dbReference>
<accession>A0ABT3NXX1</accession>
<keyword evidence="2" id="KW-1003">Cell membrane</keyword>
<dbReference type="Proteomes" id="UP001526430">
    <property type="component" value="Unassembled WGS sequence"/>
</dbReference>
<keyword evidence="4 6" id="KW-1133">Transmembrane helix</keyword>
<reference evidence="7 8" key="1">
    <citation type="submission" date="2022-10" db="EMBL/GenBank/DDBJ databases">
        <title>Roseococcus glaciei nov., sp. nov., isolated from glacier.</title>
        <authorList>
            <person name="Liu Q."/>
            <person name="Xin Y.-H."/>
        </authorList>
    </citation>
    <scope>NUCLEOTIDE SEQUENCE [LARGE SCALE GENOMIC DNA]</scope>
    <source>
        <strain evidence="7 8">MDT2-1-1</strain>
    </source>
</reference>
<dbReference type="PANTHER" id="PTHR33931:SF2">
    <property type="entry name" value="HOLIN-LIKE PROTEIN CIDA"/>
    <property type="match status" value="1"/>
</dbReference>
<feature type="transmembrane region" description="Helical" evidence="6">
    <location>
        <begin position="82"/>
        <end position="105"/>
    </location>
</feature>
<evidence type="ECO:0000256" key="6">
    <source>
        <dbReference type="SAM" id="Phobius"/>
    </source>
</evidence>
<organism evidence="7 8">
    <name type="scientific">Sabulicella glaciei</name>
    <dbReference type="NCBI Taxonomy" id="2984948"/>
    <lineage>
        <taxon>Bacteria</taxon>
        <taxon>Pseudomonadati</taxon>
        <taxon>Pseudomonadota</taxon>
        <taxon>Alphaproteobacteria</taxon>
        <taxon>Acetobacterales</taxon>
        <taxon>Acetobacteraceae</taxon>
        <taxon>Sabulicella</taxon>
    </lineage>
</organism>
<keyword evidence="8" id="KW-1185">Reference proteome</keyword>
<gene>
    <name evidence="7" type="ORF">OF850_15390</name>
</gene>
<sequence length="112" mass="11054">MIGGLAALLLCQLAGELLARALHLPVPGPVLGMGLLLAALLLGGRVPEAVGTAADGLLAHLGLLFIPAGVGVVLHLDLLAAGAWPIGLAILGGTLLALGLTGLVAQRLLGRR</sequence>
<proteinExistence type="predicted"/>
<comment type="caution">
    <text evidence="7">The sequence shown here is derived from an EMBL/GenBank/DDBJ whole genome shotgun (WGS) entry which is preliminary data.</text>
</comment>
<evidence type="ECO:0000256" key="3">
    <source>
        <dbReference type="ARBA" id="ARBA00022692"/>
    </source>
</evidence>
<feature type="transmembrane region" description="Helical" evidence="6">
    <location>
        <begin position="29"/>
        <end position="46"/>
    </location>
</feature>
<comment type="subcellular location">
    <subcellularLocation>
        <location evidence="1">Cell membrane</location>
        <topology evidence="1">Multi-pass membrane protein</topology>
    </subcellularLocation>
</comment>
<evidence type="ECO:0000313" key="7">
    <source>
        <dbReference type="EMBL" id="MCW8087015.1"/>
    </source>
</evidence>